<dbReference type="Proteomes" id="UP000254626">
    <property type="component" value="Unassembled WGS sequence"/>
</dbReference>
<dbReference type="CDD" id="cd01335">
    <property type="entry name" value="Radical_SAM"/>
    <property type="match status" value="1"/>
</dbReference>
<dbReference type="PANTHER" id="PTHR43273">
    <property type="entry name" value="ANAEROBIC SULFATASE-MATURATING ENZYME HOMOLOG ASLB-RELATED"/>
    <property type="match status" value="1"/>
</dbReference>
<dbReference type="EMBL" id="UHIP01000002">
    <property type="protein sequence ID" value="SUQ26415.1"/>
    <property type="molecule type" value="Genomic_DNA"/>
</dbReference>
<protein>
    <submittedName>
        <fullName evidence="7">His-Xaa-Ser system radical SAM maturase HxsB</fullName>
    </submittedName>
    <submittedName>
        <fullName evidence="8">Molybdenum cofactor biosynthesis protein A</fullName>
    </submittedName>
</protein>
<gene>
    <name evidence="7" type="primary">hxsB</name>
    <name evidence="7" type="ORF">AL536_06240</name>
    <name evidence="8" type="ORF">NCTC11327_03275</name>
</gene>
<evidence type="ECO:0000256" key="3">
    <source>
        <dbReference type="ARBA" id="ARBA00022723"/>
    </source>
</evidence>
<dbReference type="SFLD" id="SFLDG01067">
    <property type="entry name" value="SPASM/twitch_domain_containing"/>
    <property type="match status" value="1"/>
</dbReference>
<name>A0AAX2LVH7_VIBFL</name>
<evidence type="ECO:0000256" key="1">
    <source>
        <dbReference type="ARBA" id="ARBA00001966"/>
    </source>
</evidence>
<dbReference type="KEGG" id="vfl:AL536_06240"/>
<dbReference type="InterPro" id="IPR023867">
    <property type="entry name" value="Sulphatase_maturase_rSAM"/>
</dbReference>
<evidence type="ECO:0000313" key="7">
    <source>
        <dbReference type="EMBL" id="AMF93052.1"/>
    </source>
</evidence>
<reference evidence="9" key="1">
    <citation type="submission" date="2015-12" db="EMBL/GenBank/DDBJ databases">
        <title>FDA dAtabase for Regulatory Grade micrObial Sequences (FDA-ARGOS): Supporting development and validation of Infectious Disease Dx tests.</title>
        <authorList>
            <person name="Hoffmann M."/>
            <person name="Allard M."/>
            <person name="Evans P."/>
            <person name="Brown E."/>
            <person name="Tallon L.J."/>
            <person name="Sadzewicz L."/>
            <person name="Sengamalay N."/>
            <person name="Ott S."/>
            <person name="Godinez A."/>
            <person name="Nagaraj S."/>
            <person name="Vyas G."/>
            <person name="Aluvathingal J."/>
            <person name="Nadendla S."/>
            <person name="Geyer C."/>
            <person name="Sichtig H."/>
        </authorList>
    </citation>
    <scope>NUCLEOTIDE SEQUENCE [LARGE SCALE GENOMIC DNA]</scope>
    <source>
        <strain evidence="9">ATCC 33809</strain>
    </source>
</reference>
<evidence type="ECO:0000256" key="2">
    <source>
        <dbReference type="ARBA" id="ARBA00022691"/>
    </source>
</evidence>
<dbReference type="InterPro" id="IPR024023">
    <property type="entry name" value="rSAM_paired_HxsB"/>
</dbReference>
<dbReference type="SUPFAM" id="SSF102114">
    <property type="entry name" value="Radical SAM enzymes"/>
    <property type="match status" value="1"/>
</dbReference>
<dbReference type="GO" id="GO:0051536">
    <property type="term" value="F:iron-sulfur cluster binding"/>
    <property type="evidence" value="ECO:0007669"/>
    <property type="project" value="UniProtKB-KW"/>
</dbReference>
<keyword evidence="2" id="KW-0949">S-adenosyl-L-methionine</keyword>
<dbReference type="EMBL" id="CP014034">
    <property type="protein sequence ID" value="AMF93052.1"/>
    <property type="molecule type" value="Genomic_DNA"/>
</dbReference>
<dbReference type="NCBIfam" id="TIGR03978">
    <property type="entry name" value="rSAM_paired_1"/>
    <property type="match status" value="1"/>
</dbReference>
<keyword evidence="5" id="KW-0411">Iron-sulfur</keyword>
<keyword evidence="4" id="KW-0408">Iron</keyword>
<dbReference type="SFLD" id="SFLDG01384">
    <property type="entry name" value="thioether_bond_formation_requi"/>
    <property type="match status" value="1"/>
</dbReference>
<reference evidence="7" key="2">
    <citation type="submission" date="2018-01" db="EMBL/GenBank/DDBJ databases">
        <title>FDA dAtabase for Regulatory Grade micrObial Sequences (FDA-ARGOS): Supporting development and validation of Infectious Disease Dx tests.</title>
        <authorList>
            <person name="Hoffmann M."/>
            <person name="Allard M."/>
            <person name="Evans P."/>
            <person name="Brown E."/>
            <person name="Tallon L."/>
            <person name="Sadzewicz L."/>
            <person name="Sengamalay N."/>
            <person name="Ott S."/>
            <person name="Godinez A."/>
            <person name="Nagaraj S."/>
            <person name="Vyas G."/>
            <person name="Aluvathingal J."/>
            <person name="Nadendla S."/>
            <person name="Geyer C."/>
            <person name="Sichtig H."/>
        </authorList>
    </citation>
    <scope>NUCLEOTIDE SEQUENCE</scope>
    <source>
        <strain evidence="7">ATCC 33809</strain>
    </source>
</reference>
<sequence>MKLLPFNFEFIDSDIAFLSNEAGFFEYLNRSQLESLVSFSSTGTEELDLLLESKLFLTSPNSSGVSVNALASGMSKRLMKALQFNPIFMIVPTLRCDHTCRYCQVSRASIHARNFDMEESNITPMMEQIKTLSSPPYKLEIQGGEPLIRFDLVQKIYDSAVSILGEEQFEFVIATSLSLLTDEIVSWSEAKAIHFSTSLDGSHLIHNSHRILGNGDSFERVKLGIQKIKSSLGDKHVATVTTVTSALLPYPEDIISTHTELGLNDIFIRPVSPYGFANHDQRSTYSIDEYISFYERFLNVLSTYHQRGYKLVEHSALIHLKRILDPNYSSYSDLKSPSGVILNSILFNYDGRIFGSDEARMLQKSNSDIDFSLGTIQSPNVSNNQFYRSVLSQSFSLCHPGCIDCAYQPFCGADPCQNISVFGEPVGDKSQSRFCQYHKAMFTLVLKHYRSKDEVGQMFKEWIYG</sequence>
<dbReference type="PANTHER" id="PTHR43273:SF8">
    <property type="entry name" value="RADICAL SAM DOMAIN PROTEIN"/>
    <property type="match status" value="1"/>
</dbReference>
<dbReference type="GO" id="GO:0016491">
    <property type="term" value="F:oxidoreductase activity"/>
    <property type="evidence" value="ECO:0007669"/>
    <property type="project" value="InterPro"/>
</dbReference>
<evidence type="ECO:0000256" key="4">
    <source>
        <dbReference type="ARBA" id="ARBA00023004"/>
    </source>
</evidence>
<dbReference type="InterPro" id="IPR058240">
    <property type="entry name" value="rSAM_sf"/>
</dbReference>
<keyword evidence="9" id="KW-1185">Reference proteome</keyword>
<dbReference type="AlphaFoldDB" id="A0AAX2LVH7"/>
<evidence type="ECO:0000259" key="6">
    <source>
        <dbReference type="PROSITE" id="PS51918"/>
    </source>
</evidence>
<evidence type="ECO:0000256" key="5">
    <source>
        <dbReference type="ARBA" id="ARBA00023014"/>
    </source>
</evidence>
<proteinExistence type="predicted"/>
<dbReference type="GeneID" id="29383518"/>
<dbReference type="InterPro" id="IPR007197">
    <property type="entry name" value="rSAM"/>
</dbReference>
<dbReference type="SFLD" id="SFLDS00029">
    <property type="entry name" value="Radical_SAM"/>
    <property type="match status" value="1"/>
</dbReference>
<dbReference type="SFLD" id="SFLDG01386">
    <property type="entry name" value="main_SPASM_domain-containing"/>
    <property type="match status" value="1"/>
</dbReference>
<dbReference type="Gene3D" id="3.20.20.70">
    <property type="entry name" value="Aldolase class I"/>
    <property type="match status" value="1"/>
</dbReference>
<reference evidence="8 10" key="3">
    <citation type="submission" date="2018-06" db="EMBL/GenBank/DDBJ databases">
        <authorList>
            <consortium name="Pathogen Informatics"/>
            <person name="Doyle S."/>
        </authorList>
    </citation>
    <scope>NUCLEOTIDE SEQUENCE [LARGE SCALE GENOMIC DNA]</scope>
    <source>
        <strain evidence="8 10">NCTC11327</strain>
    </source>
</reference>
<accession>A0AAX2LVH7</accession>
<organism evidence="8 10">
    <name type="scientific">Vibrio fluvialis</name>
    <dbReference type="NCBI Taxonomy" id="676"/>
    <lineage>
        <taxon>Bacteria</taxon>
        <taxon>Pseudomonadati</taxon>
        <taxon>Pseudomonadota</taxon>
        <taxon>Gammaproteobacteria</taxon>
        <taxon>Vibrionales</taxon>
        <taxon>Vibrionaceae</taxon>
        <taxon>Vibrio</taxon>
    </lineage>
</organism>
<dbReference type="Proteomes" id="UP000057088">
    <property type="component" value="Chromosome 1"/>
</dbReference>
<keyword evidence="3" id="KW-0479">Metal-binding</keyword>
<evidence type="ECO:0000313" key="10">
    <source>
        <dbReference type="Proteomes" id="UP000254626"/>
    </source>
</evidence>
<evidence type="ECO:0000313" key="9">
    <source>
        <dbReference type="Proteomes" id="UP000057088"/>
    </source>
</evidence>
<dbReference type="RefSeq" id="WP_061055922.1">
    <property type="nucleotide sequence ID" value="NZ_CABLBX010000005.1"/>
</dbReference>
<dbReference type="PROSITE" id="PS51918">
    <property type="entry name" value="RADICAL_SAM"/>
    <property type="match status" value="1"/>
</dbReference>
<feature type="domain" description="Radical SAM core" evidence="6">
    <location>
        <begin position="82"/>
        <end position="310"/>
    </location>
</feature>
<comment type="cofactor">
    <cofactor evidence="1">
        <name>[4Fe-4S] cluster</name>
        <dbReference type="ChEBI" id="CHEBI:49883"/>
    </cofactor>
</comment>
<dbReference type="GO" id="GO:0046872">
    <property type="term" value="F:metal ion binding"/>
    <property type="evidence" value="ECO:0007669"/>
    <property type="project" value="UniProtKB-KW"/>
</dbReference>
<dbReference type="Pfam" id="PF04055">
    <property type="entry name" value="Radical_SAM"/>
    <property type="match status" value="1"/>
</dbReference>
<evidence type="ECO:0000313" key="8">
    <source>
        <dbReference type="EMBL" id="SUQ26415.1"/>
    </source>
</evidence>
<dbReference type="InterPro" id="IPR013785">
    <property type="entry name" value="Aldolase_TIM"/>
</dbReference>